<dbReference type="InterPro" id="IPR003018">
    <property type="entry name" value="GAF"/>
</dbReference>
<reference evidence="2 3" key="1">
    <citation type="submission" date="2016-10" db="EMBL/GenBank/DDBJ databases">
        <authorList>
            <person name="de Groot N.N."/>
        </authorList>
    </citation>
    <scope>NUCLEOTIDE SEQUENCE [LARGE SCALE GENOMIC DNA]</scope>
    <source>
        <strain evidence="2 3">CCM7597</strain>
    </source>
</reference>
<dbReference type="InterPro" id="IPR029016">
    <property type="entry name" value="GAF-like_dom_sf"/>
</dbReference>
<dbReference type="EMBL" id="FNQR01000004">
    <property type="protein sequence ID" value="SEA35449.1"/>
    <property type="molecule type" value="Genomic_DNA"/>
</dbReference>
<dbReference type="Gene3D" id="3.30.450.40">
    <property type="match status" value="1"/>
</dbReference>
<evidence type="ECO:0000313" key="2">
    <source>
        <dbReference type="EMBL" id="SEA35449.1"/>
    </source>
</evidence>
<gene>
    <name evidence="2" type="ORF">SAMN05421743_104101</name>
</gene>
<organism evidence="2 3">
    <name type="scientific">Thalassobacillus cyri</name>
    <dbReference type="NCBI Taxonomy" id="571932"/>
    <lineage>
        <taxon>Bacteria</taxon>
        <taxon>Bacillati</taxon>
        <taxon>Bacillota</taxon>
        <taxon>Bacilli</taxon>
        <taxon>Bacillales</taxon>
        <taxon>Bacillaceae</taxon>
        <taxon>Thalassobacillus</taxon>
    </lineage>
</organism>
<name>A0A1H4AHI6_9BACI</name>
<dbReference type="Proteomes" id="UP000198584">
    <property type="component" value="Unassembled WGS sequence"/>
</dbReference>
<sequence length="296" mass="33402">MDLMDIQPTVQNIADAIASVLKIEVEIANHDFIRVAGTGEQESGVLQQMEGDLVYQSAVRTGRPVIIENPGFESVCERCLFYQKCSETGEICSPITYKGEPIGVIGLLAFNEDQRLRLFDNTDDILSFLEKMANLLASKLHEHEMLEELTNNSLKMTKMMNLVEQGIIILDEQENLAEMNVKAKMLLGINEDSDKEGVCKLLKEIDYDAPDKRQTINLTINEREQPLFVTLQKLITSQKSTEYLLIIQAVEEIQNLADQAAETKKKAFDHIIGISPQIKEVKDFMPSKPRNLTPVF</sequence>
<proteinExistence type="predicted"/>
<evidence type="ECO:0000313" key="3">
    <source>
        <dbReference type="Proteomes" id="UP000198584"/>
    </source>
</evidence>
<accession>A0A1H4AHI6</accession>
<evidence type="ECO:0000259" key="1">
    <source>
        <dbReference type="Pfam" id="PF13185"/>
    </source>
</evidence>
<protein>
    <submittedName>
        <fullName evidence="2">GAF domain-containing protein</fullName>
    </submittedName>
</protein>
<feature type="domain" description="GAF" evidence="1">
    <location>
        <begin position="43"/>
        <end position="138"/>
    </location>
</feature>
<dbReference type="RefSeq" id="WP_093043618.1">
    <property type="nucleotide sequence ID" value="NZ_FNQR01000004.1"/>
</dbReference>
<keyword evidence="3" id="KW-1185">Reference proteome</keyword>
<dbReference type="AlphaFoldDB" id="A0A1H4AHI6"/>
<dbReference type="STRING" id="571932.SAMN05421743_104101"/>
<dbReference type="SUPFAM" id="SSF55781">
    <property type="entry name" value="GAF domain-like"/>
    <property type="match status" value="1"/>
</dbReference>
<dbReference type="Pfam" id="PF13185">
    <property type="entry name" value="GAF_2"/>
    <property type="match status" value="1"/>
</dbReference>